<dbReference type="EMBL" id="VTFT01000001">
    <property type="protein sequence ID" value="TYT27202.1"/>
    <property type="molecule type" value="Genomic_DNA"/>
</dbReference>
<proteinExistence type="predicted"/>
<accession>A0A5D4XVW8</accession>
<dbReference type="Gene3D" id="2.130.10.10">
    <property type="entry name" value="YVTN repeat-like/Quinoprotein amine dehydrogenase"/>
    <property type="match status" value="1"/>
</dbReference>
<sequence length="235" mass="24634">MRSGNVDGGAATQPKPALVDPRPLQGAGAVAFDPARPRLAWAAGATLRMLDLEQGVELRRIEVGSEVGDLAFAPDGALWVIADGLQLWRDGALACRAEGVEPDRLLAVDHAGVVVARYTHSDGVGMLRRQAWLDARCQVVDERIDPVPEGITGSEADPGAPLGRATLRTIRTPVSEIESRLPGMQLPAGAGVTGAVAVSEDGRWWVLEGAQGRTLWRRDGHRAGVEPSAGGPPGG</sequence>
<dbReference type="InterPro" id="IPR011041">
    <property type="entry name" value="Quinoprot_gluc/sorb_DH_b-prop"/>
</dbReference>
<comment type="caution">
    <text evidence="2">The sequence shown here is derived from an EMBL/GenBank/DDBJ whole genome shotgun (WGS) entry which is preliminary data.</text>
</comment>
<protein>
    <recommendedName>
        <fullName evidence="4">PQQ-like domain-containing protein</fullName>
    </recommendedName>
</protein>
<name>A0A5D4XVW8_9GAMM</name>
<evidence type="ECO:0008006" key="4">
    <source>
        <dbReference type="Google" id="ProtNLM"/>
    </source>
</evidence>
<dbReference type="InterPro" id="IPR015943">
    <property type="entry name" value="WD40/YVTN_repeat-like_dom_sf"/>
</dbReference>
<evidence type="ECO:0000313" key="2">
    <source>
        <dbReference type="EMBL" id="TYT27202.1"/>
    </source>
</evidence>
<gene>
    <name evidence="2" type="ORF">FZO89_13555</name>
</gene>
<feature type="region of interest" description="Disordered" evidence="1">
    <location>
        <begin position="1"/>
        <end position="21"/>
    </location>
</feature>
<dbReference type="AlphaFoldDB" id="A0A5D4XVW8"/>
<evidence type="ECO:0000313" key="3">
    <source>
        <dbReference type="Proteomes" id="UP000324973"/>
    </source>
</evidence>
<dbReference type="RefSeq" id="WP_149103756.1">
    <property type="nucleotide sequence ID" value="NZ_VTFT01000001.1"/>
</dbReference>
<keyword evidence="3" id="KW-1185">Reference proteome</keyword>
<organism evidence="2 3">
    <name type="scientific">Luteimonas viscosa</name>
    <dbReference type="NCBI Taxonomy" id="1132694"/>
    <lineage>
        <taxon>Bacteria</taxon>
        <taxon>Pseudomonadati</taxon>
        <taxon>Pseudomonadota</taxon>
        <taxon>Gammaproteobacteria</taxon>
        <taxon>Lysobacterales</taxon>
        <taxon>Lysobacteraceae</taxon>
        <taxon>Luteimonas</taxon>
    </lineage>
</organism>
<evidence type="ECO:0000256" key="1">
    <source>
        <dbReference type="SAM" id="MobiDB-lite"/>
    </source>
</evidence>
<dbReference type="OrthoDB" id="6027279at2"/>
<dbReference type="Proteomes" id="UP000324973">
    <property type="component" value="Unassembled WGS sequence"/>
</dbReference>
<dbReference type="SUPFAM" id="SSF50952">
    <property type="entry name" value="Soluble quinoprotein glucose dehydrogenase"/>
    <property type="match status" value="1"/>
</dbReference>
<reference evidence="2 3" key="1">
    <citation type="submission" date="2019-08" db="EMBL/GenBank/DDBJ databases">
        <title>Luteimonas viscosus sp. nov., isolated from soil of a sunflower field.</title>
        <authorList>
            <person name="Jianli Z."/>
            <person name="Ying Z."/>
        </authorList>
    </citation>
    <scope>NUCLEOTIDE SEQUENCE [LARGE SCALE GENOMIC DNA]</scope>
    <source>
        <strain evidence="2 3">XBU10</strain>
    </source>
</reference>